<evidence type="ECO:0000256" key="1">
    <source>
        <dbReference type="ARBA" id="ARBA00023098"/>
    </source>
</evidence>
<feature type="domain" description="PNPLA" evidence="4">
    <location>
        <begin position="51"/>
        <end position="361"/>
    </location>
</feature>
<dbReference type="PROSITE" id="PS51635">
    <property type="entry name" value="PNPLA"/>
    <property type="match status" value="1"/>
</dbReference>
<feature type="active site" description="Proton acceptor" evidence="2">
    <location>
        <position position="348"/>
    </location>
</feature>
<keyword evidence="2" id="KW-0442">Lipid degradation</keyword>
<evidence type="ECO:0000313" key="5">
    <source>
        <dbReference type="EMBL" id="WQD36314.1"/>
    </source>
</evidence>
<feature type="short sequence motif" description="DGA/G" evidence="2">
    <location>
        <begin position="348"/>
        <end position="350"/>
    </location>
</feature>
<dbReference type="InterPro" id="IPR052580">
    <property type="entry name" value="Lipid_Hydrolase"/>
</dbReference>
<feature type="active site" description="Nucleophile" evidence="2">
    <location>
        <position position="84"/>
    </location>
</feature>
<dbReference type="PANTHER" id="PTHR46394">
    <property type="entry name" value="ANNEXIN"/>
    <property type="match status" value="1"/>
</dbReference>
<dbReference type="Proteomes" id="UP001325680">
    <property type="component" value="Chromosome"/>
</dbReference>
<feature type="transmembrane region" description="Helical" evidence="3">
    <location>
        <begin position="146"/>
        <end position="168"/>
    </location>
</feature>
<evidence type="ECO:0000259" key="4">
    <source>
        <dbReference type="PROSITE" id="PS51635"/>
    </source>
</evidence>
<dbReference type="PANTHER" id="PTHR46394:SF1">
    <property type="entry name" value="PNPLA DOMAIN-CONTAINING PROTEIN"/>
    <property type="match status" value="1"/>
</dbReference>
<feature type="transmembrane region" description="Helical" evidence="3">
    <location>
        <begin position="51"/>
        <end position="70"/>
    </location>
</feature>
<feature type="transmembrane region" description="Helical" evidence="3">
    <location>
        <begin position="180"/>
        <end position="200"/>
    </location>
</feature>
<feature type="short sequence motif" description="GXSXG" evidence="2">
    <location>
        <begin position="82"/>
        <end position="86"/>
    </location>
</feature>
<accession>A0ABZ0W154</accession>
<dbReference type="EMBL" id="CP139960">
    <property type="protein sequence ID" value="WQD36314.1"/>
    <property type="molecule type" value="Genomic_DNA"/>
</dbReference>
<gene>
    <name evidence="5" type="ORF">U0035_11630</name>
</gene>
<evidence type="ECO:0000256" key="3">
    <source>
        <dbReference type="SAM" id="Phobius"/>
    </source>
</evidence>
<organism evidence="5 6">
    <name type="scientific">Niabella yanshanensis</name>
    <dbReference type="NCBI Taxonomy" id="577386"/>
    <lineage>
        <taxon>Bacteria</taxon>
        <taxon>Pseudomonadati</taxon>
        <taxon>Bacteroidota</taxon>
        <taxon>Chitinophagia</taxon>
        <taxon>Chitinophagales</taxon>
        <taxon>Chitinophagaceae</taxon>
        <taxon>Niabella</taxon>
    </lineage>
</organism>
<dbReference type="RefSeq" id="WP_114789966.1">
    <property type="nucleotide sequence ID" value="NZ_CP139960.1"/>
</dbReference>
<evidence type="ECO:0000256" key="2">
    <source>
        <dbReference type="PROSITE-ProRule" id="PRU01161"/>
    </source>
</evidence>
<dbReference type="Pfam" id="PF01734">
    <property type="entry name" value="Patatin"/>
    <property type="match status" value="1"/>
</dbReference>
<keyword evidence="3" id="KW-0472">Membrane</keyword>
<keyword evidence="2" id="KW-0378">Hydrolase</keyword>
<proteinExistence type="predicted"/>
<evidence type="ECO:0000313" key="6">
    <source>
        <dbReference type="Proteomes" id="UP001325680"/>
    </source>
</evidence>
<keyword evidence="3" id="KW-0812">Transmembrane</keyword>
<feature type="short sequence motif" description="GXGXXG" evidence="2">
    <location>
        <begin position="55"/>
        <end position="60"/>
    </location>
</feature>
<reference evidence="5 6" key="1">
    <citation type="submission" date="2023-12" db="EMBL/GenBank/DDBJ databases">
        <title>Genome sequencing and assembly of bacterial species from a model synthetic community.</title>
        <authorList>
            <person name="Hogle S.L."/>
        </authorList>
    </citation>
    <scope>NUCLEOTIDE SEQUENCE [LARGE SCALE GENOMIC DNA]</scope>
    <source>
        <strain evidence="5 6">HAMBI_3031</strain>
    </source>
</reference>
<name>A0ABZ0W154_9BACT</name>
<dbReference type="SUPFAM" id="SSF52151">
    <property type="entry name" value="FabD/lysophospholipase-like"/>
    <property type="match status" value="1"/>
</dbReference>
<protein>
    <submittedName>
        <fullName evidence="5">Patatin-like phospholipase family protein</fullName>
    </submittedName>
</protein>
<dbReference type="Gene3D" id="3.40.1090.10">
    <property type="entry name" value="Cytosolic phospholipase A2 catalytic domain"/>
    <property type="match status" value="1"/>
</dbReference>
<dbReference type="InterPro" id="IPR002641">
    <property type="entry name" value="PNPLA_dom"/>
</dbReference>
<keyword evidence="3" id="KW-1133">Transmembrane helix</keyword>
<keyword evidence="6" id="KW-1185">Reference proteome</keyword>
<sequence length="483" mass="54225">MSTPKITVSDFTNSPKVQNNLRTLRETFGPNGKPFVVSDVLDAEGHQYVNLVQKGGGVLGVALVGYTYVLEQMGIRFLRMAGTSAGAINTAMLTVIGKKQEEKSGRVLDAITNLNFFDLVDGHPAARWLIKKFITHKNYFQRVRNVAIGILGLFALLLVGSIVSLILVQKNEGLLNLSRSLLFALVVIMIIIGELVHYILKLFRKFKTAGYGINPGHFFYNWIEKQMRDNGVLNTTDLVNKAGQDIPGLHVRHDHPQGIAGLKGDITLITSELVTQNKIEFPAMAALFRSAGKDDLHPAGFVRASMSIPMFFESYFIKDIPCQLPGIRKQWKEVFDEDDPPSVARFVDGGILSNFPINIFYNPKVMVPRLPSFGIDLDDSAPEDKTKHADSWTIMGYFGRIFNTIRNYYDKDFQLKNKVYSKGIGSIPLAEYNWLNFFITDAEKLAMFERGAEAATNFLLQFNWEEYKNDRAFMQATIEGNKG</sequence>
<dbReference type="InterPro" id="IPR016035">
    <property type="entry name" value="Acyl_Trfase/lysoPLipase"/>
</dbReference>
<keyword evidence="1 2" id="KW-0443">Lipid metabolism</keyword>